<dbReference type="InterPro" id="IPR010221">
    <property type="entry name" value="VCBS_dom"/>
</dbReference>
<evidence type="ECO:0000313" key="2">
    <source>
        <dbReference type="EMBL" id="KHT54434.1"/>
    </source>
</evidence>
<comment type="caution">
    <text evidence="2">The sequence shown here is derived from an EMBL/GenBank/DDBJ whole genome shotgun (WGS) entry which is preliminary data.</text>
</comment>
<dbReference type="Pfam" id="PF17963">
    <property type="entry name" value="Big_9"/>
    <property type="match status" value="1"/>
</dbReference>
<dbReference type="Proteomes" id="UP000031197">
    <property type="component" value="Unassembled WGS sequence"/>
</dbReference>
<sequence length="192" mass="20635">MSMKMRLLNKRSDTTAPKKQTSVKRQQHRMWIASGLVLALSGCFDSDDDNDYQAPEENAAPVAVDQMLTTQADITIDGTLTATDEDGDALTFGLGENGSLGSAEVNADGTFTYTPNAQVTGSDSFTFTVTDGVNPEVTATISVTIEAQQVSFSSYTRDAFNQAPTDEPLPINGRKFTQDADDSTFDDLLIGQ</sequence>
<reference evidence="2 3" key="1">
    <citation type="submission" date="2014-12" db="EMBL/GenBank/DDBJ databases">
        <title>Genome sequencing of Alteromonas marina AD001.</title>
        <authorList>
            <person name="Adrian T.G.S."/>
            <person name="Chan K.G."/>
        </authorList>
    </citation>
    <scope>NUCLEOTIDE SEQUENCE [LARGE SCALE GENOMIC DNA]</scope>
    <source>
        <strain evidence="2 3">AD001</strain>
    </source>
</reference>
<proteinExistence type="predicted"/>
<accession>A0A0B3YA93</accession>
<name>A0A0B3YA93_9ALTE</name>
<organism evidence="2 3">
    <name type="scientific">Alteromonas marina</name>
    <dbReference type="NCBI Taxonomy" id="203795"/>
    <lineage>
        <taxon>Bacteria</taxon>
        <taxon>Pseudomonadati</taxon>
        <taxon>Pseudomonadota</taxon>
        <taxon>Gammaproteobacteria</taxon>
        <taxon>Alteromonadales</taxon>
        <taxon>Alteromonadaceae</taxon>
        <taxon>Alteromonas/Salinimonas group</taxon>
        <taxon>Alteromonas</taxon>
    </lineage>
</organism>
<evidence type="ECO:0000256" key="1">
    <source>
        <dbReference type="SAM" id="MobiDB-lite"/>
    </source>
</evidence>
<dbReference type="AlphaFoldDB" id="A0A0B3YA93"/>
<keyword evidence="3" id="KW-1185">Reference proteome</keyword>
<feature type="region of interest" description="Disordered" evidence="1">
    <location>
        <begin position="1"/>
        <end position="25"/>
    </location>
</feature>
<dbReference type="RefSeq" id="WP_039219038.1">
    <property type="nucleotide sequence ID" value="NZ_JWLW01000012.1"/>
</dbReference>
<gene>
    <name evidence="2" type="ORF">RJ41_07915</name>
</gene>
<evidence type="ECO:0008006" key="4">
    <source>
        <dbReference type="Google" id="ProtNLM"/>
    </source>
</evidence>
<protein>
    <recommendedName>
        <fullName evidence="4">Cadherin-like domain-containing protein</fullName>
    </recommendedName>
</protein>
<dbReference type="Gene3D" id="2.60.40.3440">
    <property type="match status" value="1"/>
</dbReference>
<evidence type="ECO:0000313" key="3">
    <source>
        <dbReference type="Proteomes" id="UP000031197"/>
    </source>
</evidence>
<dbReference type="OrthoDB" id="5769598at2"/>
<dbReference type="EMBL" id="JWLW01000012">
    <property type="protein sequence ID" value="KHT54434.1"/>
    <property type="molecule type" value="Genomic_DNA"/>
</dbReference>
<dbReference type="NCBIfam" id="TIGR01965">
    <property type="entry name" value="VCBS_repeat"/>
    <property type="match status" value="1"/>
</dbReference>